<reference evidence="6 7" key="1">
    <citation type="submission" date="2018-05" db="EMBL/GenBank/DDBJ databases">
        <title>Acuticoccus sediminis sp. nov., isolated from deep-sea sediment of Indian Ocean.</title>
        <authorList>
            <person name="Liu X."/>
            <person name="Lai Q."/>
            <person name="Du Y."/>
            <person name="Sun F."/>
            <person name="Zhang X."/>
            <person name="Wang S."/>
            <person name="Shao Z."/>
        </authorList>
    </citation>
    <scope>NUCLEOTIDE SEQUENCE [LARGE SCALE GENOMIC DNA]</scope>
    <source>
        <strain evidence="6 7">PTG4-2</strain>
    </source>
</reference>
<gene>
    <name evidence="6" type="ORF">DLJ53_12605</name>
</gene>
<dbReference type="InterPro" id="IPR047183">
    <property type="entry name" value="GDO-like"/>
</dbReference>
<evidence type="ECO:0000313" key="7">
    <source>
        <dbReference type="Proteomes" id="UP000249590"/>
    </source>
</evidence>
<dbReference type="OrthoDB" id="285029at2"/>
<keyword evidence="2" id="KW-0560">Oxidoreductase</keyword>
<evidence type="ECO:0000259" key="5">
    <source>
        <dbReference type="Pfam" id="PF07883"/>
    </source>
</evidence>
<keyword evidence="7" id="KW-1185">Reference proteome</keyword>
<dbReference type="SUPFAM" id="SSF51182">
    <property type="entry name" value="RmlC-like cupins"/>
    <property type="match status" value="1"/>
</dbReference>
<dbReference type="PANTHER" id="PTHR41517:SF1">
    <property type="entry name" value="CUPIN"/>
    <property type="match status" value="1"/>
</dbReference>
<dbReference type="PANTHER" id="PTHR41517">
    <property type="entry name" value="1,2-DIOXYGENASE PROTEIN-RELATED"/>
    <property type="match status" value="1"/>
</dbReference>
<dbReference type="GO" id="GO:0006355">
    <property type="term" value="P:regulation of DNA-templated transcription"/>
    <property type="evidence" value="ECO:0007669"/>
    <property type="project" value="InterPro"/>
</dbReference>
<evidence type="ECO:0008006" key="8">
    <source>
        <dbReference type="Google" id="ProtNLM"/>
    </source>
</evidence>
<dbReference type="GO" id="GO:0003677">
    <property type="term" value="F:DNA binding"/>
    <property type="evidence" value="ECO:0007669"/>
    <property type="project" value="UniProtKB-KW"/>
</dbReference>
<sequence>MKPINDMADLPVQHPEAPATAAEARGRYFNSGNAFNIKLPPVPPRIFTEEATRALAAEATGIIDCDQSAALGSEVAATTPFMLARYAVAKAGDTLELTLKTSASIWYVIKGAGELYCGEATVVVGAGDVLLLPGSVAAGLTATSDCVLWGVGNDPLMAFEGLTADLDAPAAAFVHYPAKEIARQLDLVYASDANTSTSGHALIFSAETTEHCRNISPMLTLSLNTLRPHAVQPPHRHNSAAITLAVAGDPAYTTVDGEKCHWSQWATLVTPPTAAHGHHNEGETRAEFLIVQDGGLYYRGRTMGLVNL</sequence>
<comment type="caution">
    <text evidence="6">The sequence shown here is derived from an EMBL/GenBank/DDBJ whole genome shotgun (WGS) entry which is preliminary data.</text>
</comment>
<dbReference type="AlphaFoldDB" id="A0A8B2P070"/>
<keyword evidence="3" id="KW-0238">DNA-binding</keyword>
<dbReference type="GO" id="GO:0051213">
    <property type="term" value="F:dioxygenase activity"/>
    <property type="evidence" value="ECO:0007669"/>
    <property type="project" value="UniProtKB-KW"/>
</dbReference>
<dbReference type="RefSeq" id="WP_111345604.1">
    <property type="nucleotide sequence ID" value="NZ_QHHQ01000002.1"/>
</dbReference>
<dbReference type="Gene3D" id="2.60.120.10">
    <property type="entry name" value="Jelly Rolls"/>
    <property type="match status" value="2"/>
</dbReference>
<dbReference type="InterPro" id="IPR014710">
    <property type="entry name" value="RmlC-like_jellyroll"/>
</dbReference>
<proteinExistence type="predicted"/>
<dbReference type="InterPro" id="IPR011051">
    <property type="entry name" value="RmlC_Cupin_sf"/>
</dbReference>
<feature type="domain" description="AraC-type arabinose-binding/dimerisation" evidence="4">
    <location>
        <begin position="103"/>
        <end position="133"/>
    </location>
</feature>
<name>A0A8B2P070_9HYPH</name>
<evidence type="ECO:0000256" key="2">
    <source>
        <dbReference type="ARBA" id="ARBA00023002"/>
    </source>
</evidence>
<dbReference type="InterPro" id="IPR013096">
    <property type="entry name" value="Cupin_2"/>
</dbReference>
<protein>
    <recommendedName>
        <fullName evidence="8">Cupin domain-containing protein</fullName>
    </recommendedName>
</protein>
<evidence type="ECO:0000313" key="6">
    <source>
        <dbReference type="EMBL" id="RAI02200.1"/>
    </source>
</evidence>
<keyword evidence="1" id="KW-0223">Dioxygenase</keyword>
<dbReference type="Proteomes" id="UP000249590">
    <property type="component" value="Unassembled WGS sequence"/>
</dbReference>
<evidence type="ECO:0000256" key="3">
    <source>
        <dbReference type="ARBA" id="ARBA00023125"/>
    </source>
</evidence>
<evidence type="ECO:0000256" key="1">
    <source>
        <dbReference type="ARBA" id="ARBA00022964"/>
    </source>
</evidence>
<feature type="domain" description="Cupin type-2" evidence="5">
    <location>
        <begin position="225"/>
        <end position="291"/>
    </location>
</feature>
<dbReference type="Pfam" id="PF07883">
    <property type="entry name" value="Cupin_2"/>
    <property type="match status" value="1"/>
</dbReference>
<organism evidence="6 7">
    <name type="scientific">Acuticoccus sediminis</name>
    <dbReference type="NCBI Taxonomy" id="2184697"/>
    <lineage>
        <taxon>Bacteria</taxon>
        <taxon>Pseudomonadati</taxon>
        <taxon>Pseudomonadota</taxon>
        <taxon>Alphaproteobacteria</taxon>
        <taxon>Hyphomicrobiales</taxon>
        <taxon>Amorphaceae</taxon>
        <taxon>Acuticoccus</taxon>
    </lineage>
</organism>
<dbReference type="Pfam" id="PF02311">
    <property type="entry name" value="AraC_binding"/>
    <property type="match status" value="1"/>
</dbReference>
<dbReference type="InterPro" id="IPR003313">
    <property type="entry name" value="AraC-bd"/>
</dbReference>
<dbReference type="EMBL" id="QHHQ01000002">
    <property type="protein sequence ID" value="RAI02200.1"/>
    <property type="molecule type" value="Genomic_DNA"/>
</dbReference>
<accession>A0A8B2P070</accession>
<evidence type="ECO:0000259" key="4">
    <source>
        <dbReference type="Pfam" id="PF02311"/>
    </source>
</evidence>